<dbReference type="RefSeq" id="XP_018988558.1">
    <property type="nucleotide sequence ID" value="XM_019127807.1"/>
</dbReference>
<keyword evidence="2" id="KW-1185">Reference proteome</keyword>
<protein>
    <submittedName>
        <fullName evidence="1">Uncharacterized protein</fullName>
    </submittedName>
</protein>
<gene>
    <name evidence="1" type="ORF">BABINDRAFT_159668</name>
</gene>
<sequence length="57" mass="6247">MIVRAIDIVCTYERKNTSELQNRNSVGARLNLATCASHIRPSDVGRKTGFGQSPEGK</sequence>
<evidence type="ECO:0000313" key="1">
    <source>
        <dbReference type="EMBL" id="ODQ83230.1"/>
    </source>
</evidence>
<dbReference type="GeneID" id="30145660"/>
<dbReference type="AlphaFoldDB" id="A0A1E3QZW6"/>
<reference evidence="2" key="1">
    <citation type="submission" date="2016-05" db="EMBL/GenBank/DDBJ databases">
        <title>Comparative genomics of biotechnologically important yeasts.</title>
        <authorList>
            <consortium name="DOE Joint Genome Institute"/>
            <person name="Riley R."/>
            <person name="Haridas S."/>
            <person name="Wolfe K.H."/>
            <person name="Lopes M.R."/>
            <person name="Hittinger C.T."/>
            <person name="Goker M."/>
            <person name="Salamov A."/>
            <person name="Wisecaver J."/>
            <person name="Long T.M."/>
            <person name="Aerts A.L."/>
            <person name="Barry K."/>
            <person name="Choi C."/>
            <person name="Clum A."/>
            <person name="Coughlan A.Y."/>
            <person name="Deshpande S."/>
            <person name="Douglass A.P."/>
            <person name="Hanson S.J."/>
            <person name="Klenk H.-P."/>
            <person name="Labutti K."/>
            <person name="Lapidus A."/>
            <person name="Lindquist E."/>
            <person name="Lipzen A."/>
            <person name="Meier-Kolthoff J.P."/>
            <person name="Ohm R.A."/>
            <person name="Otillar R.P."/>
            <person name="Pangilinan J."/>
            <person name="Peng Y."/>
            <person name="Rokas A."/>
            <person name="Rosa C.A."/>
            <person name="Scheuner C."/>
            <person name="Sibirny A.A."/>
            <person name="Slot J.C."/>
            <person name="Stielow J.B."/>
            <person name="Sun H."/>
            <person name="Kurtzman C.P."/>
            <person name="Blackwell M."/>
            <person name="Grigoriev I.V."/>
            <person name="Jeffries T.W."/>
        </authorList>
    </citation>
    <scope>NUCLEOTIDE SEQUENCE [LARGE SCALE GENOMIC DNA]</scope>
    <source>
        <strain evidence="2">NRRL Y-12698</strain>
    </source>
</reference>
<dbReference type="Proteomes" id="UP000094336">
    <property type="component" value="Unassembled WGS sequence"/>
</dbReference>
<organism evidence="1 2">
    <name type="scientific">Babjeviella inositovora NRRL Y-12698</name>
    <dbReference type="NCBI Taxonomy" id="984486"/>
    <lineage>
        <taxon>Eukaryota</taxon>
        <taxon>Fungi</taxon>
        <taxon>Dikarya</taxon>
        <taxon>Ascomycota</taxon>
        <taxon>Saccharomycotina</taxon>
        <taxon>Pichiomycetes</taxon>
        <taxon>Serinales incertae sedis</taxon>
        <taxon>Babjeviella</taxon>
    </lineage>
</organism>
<name>A0A1E3QZW6_9ASCO</name>
<dbReference type="EMBL" id="KV454426">
    <property type="protein sequence ID" value="ODQ83230.1"/>
    <property type="molecule type" value="Genomic_DNA"/>
</dbReference>
<proteinExistence type="predicted"/>
<accession>A0A1E3QZW6</accession>
<evidence type="ECO:0000313" key="2">
    <source>
        <dbReference type="Proteomes" id="UP000094336"/>
    </source>
</evidence>